<dbReference type="PROSITE" id="PS50853">
    <property type="entry name" value="FN3"/>
    <property type="match status" value="1"/>
</dbReference>
<dbReference type="InterPro" id="IPR003961">
    <property type="entry name" value="FN3_dom"/>
</dbReference>
<dbReference type="SUPFAM" id="SSF49265">
    <property type="entry name" value="Fibronectin type III"/>
    <property type="match status" value="1"/>
</dbReference>
<dbReference type="CDD" id="cd15521">
    <property type="entry name" value="PHD_VIN3_plant"/>
    <property type="match status" value="1"/>
</dbReference>
<feature type="region of interest" description="Disordered" evidence="6">
    <location>
        <begin position="43"/>
        <end position="73"/>
    </location>
</feature>
<dbReference type="InterPro" id="IPR058585">
    <property type="entry name" value="Fn3_VIN3"/>
</dbReference>
<feature type="domain" description="Fibronectin type-III" evidence="7">
    <location>
        <begin position="293"/>
        <end position="395"/>
    </location>
</feature>
<evidence type="ECO:0000256" key="4">
    <source>
        <dbReference type="ARBA" id="ARBA00022833"/>
    </source>
</evidence>
<dbReference type="InterPro" id="IPR056990">
    <property type="entry name" value="VIN3-like_C"/>
</dbReference>
<keyword evidence="9" id="KW-1185">Reference proteome</keyword>
<dbReference type="Proteomes" id="UP000836841">
    <property type="component" value="Unassembled WGS sequence"/>
</dbReference>
<keyword evidence="2" id="KW-0479">Metal-binding</keyword>
<sequence length="629" mass="69486">MEPTGDFGDTLCRDGKERKYTGLTKLKIIENLLKLVSEKNLQGHENSLNPGSQSSSAVGQRASKRQRKTDHPNRLLVTGNSIVSVNNDGENVNVVAIYCKNSACRAKLSQVDKFCKRCSCCICHQYDDNKDPSLWLTCSSEPPFQGNSCGMSCHLECALKNEKSGIAKQAMDGSFSCVSCGKVNDLLGCWRKQMMTAKDTRRVDILCYRVSLGQRLLSGTRSYQKLYEIVDEAVKKLEVDVGPLTGLPVRMARGIVNRLPSGPEVQRLCASAVESLDSMLSKVICHLPESNSTTSNIILFQDVCASSLTVILGSEDPQLENILGYTLWHRKAEDIDYPAEPTCTLFKPNKTFLLSGLNPATEYVFKVVYFDSTGELGTCEVHLQTNSPINEAPPAKELVVERSESPGSNYSSLSNPSSVEDENNNIASCSKKNENGEDNGHSYCKSIEKFVPANLSNEAPGDSVSLLEVGVATGTSGEAGLPITPCKLENNTKDGVGRSGRFKPSNKDLIVGLGEKRSPMLEARQRRECVERRDEENSGNESRDFEYYVKVVRWLECQGHIEKTFRQKFLTWYSLRATQQEMRVVKVFVDTLIEDPASLAGQLVDTFSEAISSKRSSVVPSGFCLKLWH</sequence>
<dbReference type="GO" id="GO:0010048">
    <property type="term" value="P:vernalization response"/>
    <property type="evidence" value="ECO:0007669"/>
    <property type="project" value="InterPro"/>
</dbReference>
<dbReference type="InterPro" id="IPR044514">
    <property type="entry name" value="VIN3-like"/>
</dbReference>
<evidence type="ECO:0000313" key="9">
    <source>
        <dbReference type="Proteomes" id="UP000836841"/>
    </source>
</evidence>
<dbReference type="GO" id="GO:0008270">
    <property type="term" value="F:zinc ion binding"/>
    <property type="evidence" value="ECO:0007669"/>
    <property type="project" value="UniProtKB-KW"/>
</dbReference>
<proteinExistence type="predicted"/>
<name>A0AAU9S4H5_THLAR</name>
<comment type="caution">
    <text evidence="8">The sequence shown here is derived from an EMBL/GenBank/DDBJ whole genome shotgun (WGS) entry which is preliminary data.</text>
</comment>
<feature type="compositionally biased region" description="Polar residues" evidence="6">
    <location>
        <begin position="43"/>
        <end position="58"/>
    </location>
</feature>
<dbReference type="EMBL" id="CAJVSB020000607">
    <property type="protein sequence ID" value="CAH2056863.1"/>
    <property type="molecule type" value="Genomic_DNA"/>
</dbReference>
<evidence type="ECO:0000256" key="2">
    <source>
        <dbReference type="ARBA" id="ARBA00022723"/>
    </source>
</evidence>
<evidence type="ECO:0000256" key="5">
    <source>
        <dbReference type="ARBA" id="ARBA00023242"/>
    </source>
</evidence>
<feature type="region of interest" description="Disordered" evidence="6">
    <location>
        <begin position="398"/>
        <end position="438"/>
    </location>
</feature>
<reference evidence="8 9" key="1">
    <citation type="submission" date="2022-03" db="EMBL/GenBank/DDBJ databases">
        <authorList>
            <person name="Nunn A."/>
            <person name="Chopra R."/>
            <person name="Nunn A."/>
            <person name="Contreras Garrido A."/>
        </authorList>
    </citation>
    <scope>NUCLEOTIDE SEQUENCE [LARGE SCALE GENOMIC DNA]</scope>
</reference>
<evidence type="ECO:0000313" key="8">
    <source>
        <dbReference type="EMBL" id="CAH2056863.1"/>
    </source>
</evidence>
<dbReference type="Pfam" id="PF23376">
    <property type="entry name" value="Fn3_VIN3"/>
    <property type="match status" value="1"/>
</dbReference>
<keyword evidence="3" id="KW-0863">Zinc-finger</keyword>
<dbReference type="InterPro" id="IPR036116">
    <property type="entry name" value="FN3_sf"/>
</dbReference>
<accession>A0AAU9S4H5</accession>
<comment type="subcellular location">
    <subcellularLocation>
        <location evidence="1">Nucleus</location>
    </subcellularLocation>
</comment>
<dbReference type="GO" id="GO:0040029">
    <property type="term" value="P:epigenetic regulation of gene expression"/>
    <property type="evidence" value="ECO:0007669"/>
    <property type="project" value="InterPro"/>
</dbReference>
<dbReference type="PANTHER" id="PTHR46286">
    <property type="entry name" value="VIN3-LIKE PROTEIN 2-RELATED"/>
    <property type="match status" value="1"/>
</dbReference>
<keyword evidence="4" id="KW-0862">Zinc</keyword>
<evidence type="ECO:0000256" key="3">
    <source>
        <dbReference type="ARBA" id="ARBA00022771"/>
    </source>
</evidence>
<dbReference type="InterPro" id="IPR032881">
    <property type="entry name" value="Oberon-like_PHD"/>
</dbReference>
<dbReference type="AlphaFoldDB" id="A0AAU9S4H5"/>
<evidence type="ECO:0000256" key="6">
    <source>
        <dbReference type="SAM" id="MobiDB-lite"/>
    </source>
</evidence>
<evidence type="ECO:0000259" key="7">
    <source>
        <dbReference type="PROSITE" id="PS50853"/>
    </source>
</evidence>
<keyword evidence="5" id="KW-0539">Nucleus</keyword>
<dbReference type="Pfam" id="PF23380">
    <property type="entry name" value="VIN3_C"/>
    <property type="match status" value="1"/>
</dbReference>
<dbReference type="Pfam" id="PF07227">
    <property type="entry name" value="PHD_Oberon"/>
    <property type="match status" value="1"/>
</dbReference>
<dbReference type="PANTHER" id="PTHR46286:SF2">
    <property type="entry name" value="VIN3-LIKE PROTEIN 2"/>
    <property type="match status" value="1"/>
</dbReference>
<feature type="compositionally biased region" description="Low complexity" evidence="6">
    <location>
        <begin position="405"/>
        <end position="418"/>
    </location>
</feature>
<protein>
    <recommendedName>
        <fullName evidence="7">Fibronectin type-III domain-containing protein</fullName>
    </recommendedName>
</protein>
<dbReference type="GO" id="GO:0005634">
    <property type="term" value="C:nucleus"/>
    <property type="evidence" value="ECO:0007669"/>
    <property type="project" value="UniProtKB-SubCell"/>
</dbReference>
<organism evidence="8 9">
    <name type="scientific">Thlaspi arvense</name>
    <name type="common">Field penny-cress</name>
    <dbReference type="NCBI Taxonomy" id="13288"/>
    <lineage>
        <taxon>Eukaryota</taxon>
        <taxon>Viridiplantae</taxon>
        <taxon>Streptophyta</taxon>
        <taxon>Embryophyta</taxon>
        <taxon>Tracheophyta</taxon>
        <taxon>Spermatophyta</taxon>
        <taxon>Magnoliopsida</taxon>
        <taxon>eudicotyledons</taxon>
        <taxon>Gunneridae</taxon>
        <taxon>Pentapetalae</taxon>
        <taxon>rosids</taxon>
        <taxon>malvids</taxon>
        <taxon>Brassicales</taxon>
        <taxon>Brassicaceae</taxon>
        <taxon>Thlaspideae</taxon>
        <taxon>Thlaspi</taxon>
    </lineage>
</organism>
<evidence type="ECO:0000256" key="1">
    <source>
        <dbReference type="ARBA" id="ARBA00004123"/>
    </source>
</evidence>
<gene>
    <name evidence="8" type="ORF">TAV2_LOCUS12055</name>
</gene>